<feature type="domain" description="HTH merR-type" evidence="5">
    <location>
        <begin position="120"/>
        <end position="189"/>
    </location>
</feature>
<dbReference type="Proteomes" id="UP001597383">
    <property type="component" value="Unassembled WGS sequence"/>
</dbReference>
<keyword evidence="4" id="KW-0804">Transcription</keyword>
<evidence type="ECO:0000256" key="1">
    <source>
        <dbReference type="ARBA" id="ARBA00022491"/>
    </source>
</evidence>
<dbReference type="PANTHER" id="PTHR30204:SF69">
    <property type="entry name" value="MERR-FAMILY TRANSCRIPTIONAL REGULATOR"/>
    <property type="match status" value="1"/>
</dbReference>
<keyword evidence="7" id="KW-1185">Reference proteome</keyword>
<dbReference type="EMBL" id="JBHUHQ010000006">
    <property type="protein sequence ID" value="MFD2043297.1"/>
    <property type="molecule type" value="Genomic_DNA"/>
</dbReference>
<proteinExistence type="predicted"/>
<evidence type="ECO:0000259" key="5">
    <source>
        <dbReference type="PROSITE" id="PS50937"/>
    </source>
</evidence>
<sequence length="234" mass="27467">MYYKPIEIANSLDITPSALRHYESWGIVPAPKRKKNGYRLYTEEHVAYFRCIRAMYPGFGMDITRKVMKYIQEGNATDAFWTVNKEQAKLQQEKVLTDQTYELLQESFVSTLPEKFSKEKMTIGYIAQLADVPASAIRHWEKEGLITPHRDPENGYRLFNQIHLRQILVIRALRRTVHYLEIMKNIVKEIEHNNIDEAKKATKAALENVNYQNRNQFHGVCELYKLCEVLDLVK</sequence>
<protein>
    <submittedName>
        <fullName evidence="6">MerR family transcriptional regulator</fullName>
    </submittedName>
</protein>
<keyword evidence="3" id="KW-0238">DNA-binding</keyword>
<dbReference type="RefSeq" id="WP_377555025.1">
    <property type="nucleotide sequence ID" value="NZ_JBHUHQ010000006.1"/>
</dbReference>
<accession>A0ABW4VVM5</accession>
<dbReference type="InterPro" id="IPR000551">
    <property type="entry name" value="MerR-type_HTH_dom"/>
</dbReference>
<dbReference type="PANTHER" id="PTHR30204">
    <property type="entry name" value="REDOX-CYCLING DRUG-SENSING TRANSCRIPTIONAL ACTIVATOR SOXR"/>
    <property type="match status" value="1"/>
</dbReference>
<dbReference type="InterPro" id="IPR009061">
    <property type="entry name" value="DNA-bd_dom_put_sf"/>
</dbReference>
<dbReference type="SMART" id="SM00422">
    <property type="entry name" value="HTH_MERR"/>
    <property type="match status" value="2"/>
</dbReference>
<evidence type="ECO:0000256" key="2">
    <source>
        <dbReference type="ARBA" id="ARBA00023015"/>
    </source>
</evidence>
<dbReference type="PROSITE" id="PS50937">
    <property type="entry name" value="HTH_MERR_2"/>
    <property type="match status" value="2"/>
</dbReference>
<dbReference type="InterPro" id="IPR047057">
    <property type="entry name" value="MerR_fam"/>
</dbReference>
<evidence type="ECO:0000256" key="4">
    <source>
        <dbReference type="ARBA" id="ARBA00023163"/>
    </source>
</evidence>
<reference evidence="7" key="1">
    <citation type="journal article" date="2019" name="Int. J. Syst. Evol. Microbiol.">
        <title>The Global Catalogue of Microorganisms (GCM) 10K type strain sequencing project: providing services to taxonomists for standard genome sequencing and annotation.</title>
        <authorList>
            <consortium name="The Broad Institute Genomics Platform"/>
            <consortium name="The Broad Institute Genome Sequencing Center for Infectious Disease"/>
            <person name="Wu L."/>
            <person name="Ma J."/>
        </authorList>
    </citation>
    <scope>NUCLEOTIDE SEQUENCE [LARGE SCALE GENOMIC DNA]</scope>
    <source>
        <strain evidence="7">R28</strain>
    </source>
</reference>
<feature type="domain" description="HTH merR-type" evidence="5">
    <location>
        <begin position="2"/>
        <end position="55"/>
    </location>
</feature>
<evidence type="ECO:0000256" key="3">
    <source>
        <dbReference type="ARBA" id="ARBA00023125"/>
    </source>
</evidence>
<evidence type="ECO:0000313" key="6">
    <source>
        <dbReference type="EMBL" id="MFD2043297.1"/>
    </source>
</evidence>
<organism evidence="6 7">
    <name type="scientific">Ornithinibacillus salinisoli</name>
    <dbReference type="NCBI Taxonomy" id="1848459"/>
    <lineage>
        <taxon>Bacteria</taxon>
        <taxon>Bacillati</taxon>
        <taxon>Bacillota</taxon>
        <taxon>Bacilli</taxon>
        <taxon>Bacillales</taxon>
        <taxon>Bacillaceae</taxon>
        <taxon>Ornithinibacillus</taxon>
    </lineage>
</organism>
<dbReference type="Pfam" id="PF13411">
    <property type="entry name" value="MerR_1"/>
    <property type="match status" value="2"/>
</dbReference>
<dbReference type="SUPFAM" id="SSF46955">
    <property type="entry name" value="Putative DNA-binding domain"/>
    <property type="match status" value="2"/>
</dbReference>
<gene>
    <name evidence="6" type="ORF">ACFSJF_03240</name>
</gene>
<dbReference type="Gene3D" id="1.10.1660.10">
    <property type="match status" value="2"/>
</dbReference>
<evidence type="ECO:0000313" key="7">
    <source>
        <dbReference type="Proteomes" id="UP001597383"/>
    </source>
</evidence>
<comment type="caution">
    <text evidence="6">The sequence shown here is derived from an EMBL/GenBank/DDBJ whole genome shotgun (WGS) entry which is preliminary data.</text>
</comment>
<keyword evidence="1" id="KW-0678">Repressor</keyword>
<name>A0ABW4VVM5_9BACI</name>
<keyword evidence="2" id="KW-0805">Transcription regulation</keyword>